<dbReference type="CDD" id="cd02138">
    <property type="entry name" value="TdsD-like"/>
    <property type="match status" value="1"/>
</dbReference>
<proteinExistence type="inferred from homology"/>
<evidence type="ECO:0000256" key="1">
    <source>
        <dbReference type="ARBA" id="ARBA00007118"/>
    </source>
</evidence>
<evidence type="ECO:0000313" key="4">
    <source>
        <dbReference type="EMBL" id="TVP40743.1"/>
    </source>
</evidence>
<dbReference type="Proteomes" id="UP000315289">
    <property type="component" value="Unassembled WGS sequence"/>
</dbReference>
<dbReference type="AlphaFoldDB" id="A0A557SVX5"/>
<feature type="domain" description="Nitroreductase" evidence="3">
    <location>
        <begin position="32"/>
        <end position="76"/>
    </location>
</feature>
<name>A0A557SVX5_9ARCH</name>
<dbReference type="EMBL" id="VOAH01000006">
    <property type="protein sequence ID" value="TVP40743.1"/>
    <property type="molecule type" value="Genomic_DNA"/>
</dbReference>
<evidence type="ECO:0000259" key="3">
    <source>
        <dbReference type="Pfam" id="PF00881"/>
    </source>
</evidence>
<keyword evidence="2" id="KW-0560">Oxidoreductase</keyword>
<dbReference type="InterPro" id="IPR029479">
    <property type="entry name" value="Nitroreductase"/>
</dbReference>
<organism evidence="4 5">
    <name type="scientific">Candidatus Nitrosocosmicus arcticus</name>
    <dbReference type="NCBI Taxonomy" id="2035267"/>
    <lineage>
        <taxon>Archaea</taxon>
        <taxon>Nitrososphaerota</taxon>
        <taxon>Nitrososphaeria</taxon>
        <taxon>Nitrososphaerales</taxon>
        <taxon>Nitrososphaeraceae</taxon>
        <taxon>Candidatus Nitrosocosmicus</taxon>
    </lineage>
</organism>
<dbReference type="PANTHER" id="PTHR43673">
    <property type="entry name" value="NAD(P)H NITROREDUCTASE YDGI-RELATED"/>
    <property type="match status" value="1"/>
</dbReference>
<evidence type="ECO:0000313" key="5">
    <source>
        <dbReference type="Proteomes" id="UP000315289"/>
    </source>
</evidence>
<gene>
    <name evidence="4" type="ORF">NARC_60130</name>
</gene>
<sequence length="216" mass="24822">MIQGFIYRSNLEKSIIDNHAVTDYPIHYLLGKRWSARAFSARRVENIKLFSILEAARWTPSSRNEQPWRYIVFTSDNPNRLVEAQSVLLESNSFAKQAPILICAITKKTYTTSKDPNRLYFHDLGAANENMFLESFNQGLIMHEMGGFNVTLAREVFKIPNDYEVGIMIAIGYQGTNDSLPEKFKVKNTKPRERKLLSEIAYLEDLGHGILDMINK</sequence>
<dbReference type="SUPFAM" id="SSF55469">
    <property type="entry name" value="FMN-dependent nitroreductase-like"/>
    <property type="match status" value="1"/>
</dbReference>
<dbReference type="Gene3D" id="3.40.109.10">
    <property type="entry name" value="NADH Oxidase"/>
    <property type="match status" value="1"/>
</dbReference>
<evidence type="ECO:0000256" key="2">
    <source>
        <dbReference type="ARBA" id="ARBA00023002"/>
    </source>
</evidence>
<keyword evidence="5" id="KW-1185">Reference proteome</keyword>
<dbReference type="GO" id="GO:0016491">
    <property type="term" value="F:oxidoreductase activity"/>
    <property type="evidence" value="ECO:0007669"/>
    <property type="project" value="UniProtKB-KW"/>
</dbReference>
<reference evidence="4 5" key="1">
    <citation type="journal article" date="2019" name="Front. Microbiol.">
        <title>Ammonia Oxidation by the Arctic Terrestrial Thaumarchaeote Candidatus Nitrosocosmicus arcticus Is Stimulated by Increasing Temperatures.</title>
        <authorList>
            <person name="Alves R.J.E."/>
            <person name="Kerou M."/>
            <person name="Zappe A."/>
            <person name="Bittner R."/>
            <person name="Abby S.S."/>
            <person name="Schmidt H.A."/>
            <person name="Pfeifer K."/>
            <person name="Schleper C."/>
        </authorList>
    </citation>
    <scope>NUCLEOTIDE SEQUENCE [LARGE SCALE GENOMIC DNA]</scope>
    <source>
        <strain evidence="4 5">Kfb</strain>
    </source>
</reference>
<dbReference type="InterPro" id="IPR000415">
    <property type="entry name" value="Nitroreductase-like"/>
</dbReference>
<dbReference type="Pfam" id="PF00881">
    <property type="entry name" value="Nitroreductase"/>
    <property type="match status" value="1"/>
</dbReference>
<comment type="caution">
    <text evidence="4">The sequence shown here is derived from an EMBL/GenBank/DDBJ whole genome shotgun (WGS) entry which is preliminary data.</text>
</comment>
<dbReference type="PANTHER" id="PTHR43673:SF10">
    <property type="entry name" value="NADH DEHYDROGENASE_NAD(P)H NITROREDUCTASE XCC3605-RELATED"/>
    <property type="match status" value="1"/>
</dbReference>
<comment type="similarity">
    <text evidence="1">Belongs to the nitroreductase family.</text>
</comment>
<accession>A0A557SVX5</accession>
<protein>
    <submittedName>
        <fullName evidence="4">Nitroreductase-like protein</fullName>
    </submittedName>
</protein>